<comment type="caution">
    <text evidence="3">The sequence shown here is derived from an EMBL/GenBank/DDBJ whole genome shotgun (WGS) entry which is preliminary data.</text>
</comment>
<dbReference type="PROSITE" id="PS50151">
    <property type="entry name" value="UVR"/>
    <property type="match status" value="1"/>
</dbReference>
<proteinExistence type="predicted"/>
<dbReference type="STRING" id="301148.B4135_2900"/>
<name>A0A150LMU0_9BACI</name>
<feature type="domain" description="UVR" evidence="2">
    <location>
        <begin position="138"/>
        <end position="173"/>
    </location>
</feature>
<feature type="coiled-coil region" evidence="1">
    <location>
        <begin position="134"/>
        <end position="161"/>
    </location>
</feature>
<reference evidence="3 4" key="1">
    <citation type="submission" date="2016-01" db="EMBL/GenBank/DDBJ databases">
        <title>Draft Genome Sequences of Seven Thermophilic Sporeformers Isolated from Foods.</title>
        <authorList>
            <person name="Berendsen E.M."/>
            <person name="Wells-Bennik M.H."/>
            <person name="Krawcyk A.O."/>
            <person name="De Jong A."/>
            <person name="Holsappel S."/>
            <person name="Eijlander R.T."/>
            <person name="Kuipers O.P."/>
        </authorList>
    </citation>
    <scope>NUCLEOTIDE SEQUENCE [LARGE SCALE GENOMIC DNA]</scope>
    <source>
        <strain evidence="3 4">B4135</strain>
    </source>
</reference>
<protein>
    <recommendedName>
        <fullName evidence="2">UVR domain-containing protein</fullName>
    </recommendedName>
</protein>
<dbReference type="GO" id="GO:0046870">
    <property type="term" value="F:cadmium ion binding"/>
    <property type="evidence" value="ECO:0007669"/>
    <property type="project" value="TreeGrafter"/>
</dbReference>
<evidence type="ECO:0000259" key="2">
    <source>
        <dbReference type="PROSITE" id="PS50151"/>
    </source>
</evidence>
<dbReference type="InterPro" id="IPR001943">
    <property type="entry name" value="UVR_dom"/>
</dbReference>
<evidence type="ECO:0000313" key="4">
    <source>
        <dbReference type="Proteomes" id="UP000075683"/>
    </source>
</evidence>
<sequence length="181" mass="20928">MICQECQKRPATMHFTKIVNGEKTEIHLCEECAQENGDIFMFNHSPALTFNNILANLFNMSPSIQHADADVFQAHDLLQCTKCGLTFQQFLNIGKFGCSHCYETFKDQLTPLLKRLHGGNWNHGGKIPKRAGGTVHLRKRIEALKERLQKLVEREEFEEAAKVRDEIKYYEKQLFNREDGE</sequence>
<dbReference type="PATRIC" id="fig|301148.3.peg.492"/>
<dbReference type="GO" id="GO:0008270">
    <property type="term" value="F:zinc ion binding"/>
    <property type="evidence" value="ECO:0007669"/>
    <property type="project" value="TreeGrafter"/>
</dbReference>
<dbReference type="PANTHER" id="PTHR38430:SF1">
    <property type="entry name" value="PROTEIN-ARGININE KINASE ACTIVATOR PROTEIN"/>
    <property type="match status" value="1"/>
</dbReference>
<dbReference type="GO" id="GO:0050897">
    <property type="term" value="F:cobalt ion binding"/>
    <property type="evidence" value="ECO:0007669"/>
    <property type="project" value="TreeGrafter"/>
</dbReference>
<dbReference type="Pfam" id="PF02151">
    <property type="entry name" value="UVR"/>
    <property type="match status" value="1"/>
</dbReference>
<organism evidence="3 4">
    <name type="scientific">Caldibacillus debilis</name>
    <dbReference type="NCBI Taxonomy" id="301148"/>
    <lineage>
        <taxon>Bacteria</taxon>
        <taxon>Bacillati</taxon>
        <taxon>Bacillota</taxon>
        <taxon>Bacilli</taxon>
        <taxon>Bacillales</taxon>
        <taxon>Bacillaceae</taxon>
        <taxon>Caldibacillus</taxon>
    </lineage>
</organism>
<dbReference type="InterPro" id="IPR036876">
    <property type="entry name" value="UVR_dom_sf"/>
</dbReference>
<evidence type="ECO:0000256" key="1">
    <source>
        <dbReference type="SAM" id="Coils"/>
    </source>
</evidence>
<dbReference type="InterPro" id="IPR025542">
    <property type="entry name" value="YacH"/>
</dbReference>
<dbReference type="PIRSF" id="PIRSF015034">
    <property type="entry name" value="YacH"/>
    <property type="match status" value="1"/>
</dbReference>
<dbReference type="OrthoDB" id="9788704at2"/>
<evidence type="ECO:0000313" key="3">
    <source>
        <dbReference type="EMBL" id="KYD13661.1"/>
    </source>
</evidence>
<dbReference type="GO" id="GO:0005507">
    <property type="term" value="F:copper ion binding"/>
    <property type="evidence" value="ECO:0007669"/>
    <property type="project" value="TreeGrafter"/>
</dbReference>
<dbReference type="RefSeq" id="WP_061569444.1">
    <property type="nucleotide sequence ID" value="NZ_LQYT01000079.1"/>
</dbReference>
<gene>
    <name evidence="3" type="ORF">B4135_2900</name>
</gene>
<dbReference type="Proteomes" id="UP000075683">
    <property type="component" value="Unassembled WGS sequence"/>
</dbReference>
<dbReference type="Gene3D" id="4.10.860.10">
    <property type="entry name" value="UVR domain"/>
    <property type="match status" value="1"/>
</dbReference>
<keyword evidence="1" id="KW-0175">Coiled coil</keyword>
<dbReference type="EMBL" id="LQYT01000079">
    <property type="protein sequence ID" value="KYD13661.1"/>
    <property type="molecule type" value="Genomic_DNA"/>
</dbReference>
<dbReference type="GO" id="GO:1990170">
    <property type="term" value="P:stress response to cadmium ion"/>
    <property type="evidence" value="ECO:0007669"/>
    <property type="project" value="TreeGrafter"/>
</dbReference>
<dbReference type="AlphaFoldDB" id="A0A150LMU0"/>
<dbReference type="SUPFAM" id="SSF46600">
    <property type="entry name" value="C-terminal UvrC-binding domain of UvrB"/>
    <property type="match status" value="1"/>
</dbReference>
<accession>A0A150LMU0</accession>
<dbReference type="PANTHER" id="PTHR38430">
    <property type="entry name" value="PROTEIN-ARGININE KINASE ACTIVATOR PROTEIN"/>
    <property type="match status" value="1"/>
</dbReference>
<dbReference type="GO" id="GO:1990169">
    <property type="term" value="P:stress response to copper ion"/>
    <property type="evidence" value="ECO:0007669"/>
    <property type="project" value="TreeGrafter"/>
</dbReference>